<dbReference type="Proteomes" id="UP000031419">
    <property type="component" value="Unassembled WGS sequence"/>
</dbReference>
<organism evidence="4 5">
    <name type="scientific">Saccharopolyspora rectivirgula</name>
    <dbReference type="NCBI Taxonomy" id="28042"/>
    <lineage>
        <taxon>Bacteria</taxon>
        <taxon>Bacillati</taxon>
        <taxon>Actinomycetota</taxon>
        <taxon>Actinomycetes</taxon>
        <taxon>Pseudonocardiales</taxon>
        <taxon>Pseudonocardiaceae</taxon>
        <taxon>Saccharopolyspora</taxon>
    </lineage>
</organism>
<comment type="caution">
    <text evidence="4">The sequence shown here is derived from an EMBL/GenBank/DDBJ whole genome shotgun (WGS) entry which is preliminary data.</text>
</comment>
<accession>A0A073BBE4</accession>
<evidence type="ECO:0000256" key="1">
    <source>
        <dbReference type="ARBA" id="ARBA00004613"/>
    </source>
</evidence>
<dbReference type="Gene3D" id="3.20.20.370">
    <property type="entry name" value="Glycoside hydrolase/deacetylase"/>
    <property type="match status" value="1"/>
</dbReference>
<dbReference type="OrthoDB" id="9782872at2"/>
<protein>
    <submittedName>
        <fullName evidence="4">Polysaccharide deacetylase</fullName>
    </submittedName>
</protein>
<dbReference type="STRING" id="28042.GU90_07750"/>
<keyword evidence="5" id="KW-1185">Reference proteome</keyword>
<dbReference type="InterPro" id="IPR051398">
    <property type="entry name" value="Polysacch_Deacetylase"/>
</dbReference>
<dbReference type="eggNOG" id="COG0726">
    <property type="taxonomic scope" value="Bacteria"/>
</dbReference>
<name>A0A073BBE4_9PSEU</name>
<gene>
    <name evidence="4" type="ORF">GU90_07750</name>
</gene>
<sequence length="224" mass="25340">MYHSIDFHIHDPYLITVDPHRFERQLIWLRRNGLRGVSMRELLQARKLGAGRNLVGLTFDDGYADFLRNALPILKKHGCTATVFVIAGLLGGFNEWDLEGPRKKLLTSHEVQQLVSQGIEIGSHSLSHQRLSGKSTKQLLAEINDSKTILQDLTGQNIVGFCYPYGALDEQAVNAVREAGYDYGCAIWRSPLSGRHALPRTYVGDRDNALRLFAKRIRYAVRLR</sequence>
<reference evidence="4 5" key="1">
    <citation type="submission" date="2014-06" db="EMBL/GenBank/DDBJ databases">
        <title>Saccharopolyspora rectivirgula DSM-43113 Genome sequencing.</title>
        <authorList>
            <person name="Barrera C."/>
            <person name="Millon L."/>
            <person name="Rognon B."/>
            <person name="Zaugg C."/>
            <person name="Monod M."/>
        </authorList>
    </citation>
    <scope>NUCLEOTIDE SEQUENCE [LARGE SCALE GENOMIC DNA]</scope>
    <source>
        <strain evidence="4 5">DSM 43113</strain>
    </source>
</reference>
<dbReference type="PANTHER" id="PTHR34216">
    <property type="match status" value="1"/>
</dbReference>
<dbReference type="PROSITE" id="PS51677">
    <property type="entry name" value="NODB"/>
    <property type="match status" value="1"/>
</dbReference>
<dbReference type="GO" id="GO:0005975">
    <property type="term" value="P:carbohydrate metabolic process"/>
    <property type="evidence" value="ECO:0007669"/>
    <property type="project" value="InterPro"/>
</dbReference>
<dbReference type="InterPro" id="IPR011330">
    <property type="entry name" value="Glyco_hydro/deAcase_b/a-brl"/>
</dbReference>
<dbReference type="CDD" id="cd10918">
    <property type="entry name" value="CE4_NodB_like_5s_6s"/>
    <property type="match status" value="1"/>
</dbReference>
<dbReference type="EMBL" id="JNVU01000017">
    <property type="protein sequence ID" value="KEI45079.1"/>
    <property type="molecule type" value="Genomic_DNA"/>
</dbReference>
<dbReference type="GO" id="GO:0005576">
    <property type="term" value="C:extracellular region"/>
    <property type="evidence" value="ECO:0007669"/>
    <property type="project" value="UniProtKB-SubCell"/>
</dbReference>
<keyword evidence="2" id="KW-0732">Signal</keyword>
<dbReference type="RefSeq" id="WP_037342850.1">
    <property type="nucleotide sequence ID" value="NZ_JAJUIW010000048.1"/>
</dbReference>
<evidence type="ECO:0000313" key="5">
    <source>
        <dbReference type="Proteomes" id="UP000031419"/>
    </source>
</evidence>
<dbReference type="PANTHER" id="PTHR34216:SF3">
    <property type="entry name" value="POLY-BETA-1,6-N-ACETYL-D-GLUCOSAMINE N-DEACETYLASE"/>
    <property type="match status" value="1"/>
</dbReference>
<proteinExistence type="predicted"/>
<dbReference type="GO" id="GO:0016810">
    <property type="term" value="F:hydrolase activity, acting on carbon-nitrogen (but not peptide) bonds"/>
    <property type="evidence" value="ECO:0007669"/>
    <property type="project" value="InterPro"/>
</dbReference>
<dbReference type="Pfam" id="PF01522">
    <property type="entry name" value="Polysacc_deac_1"/>
    <property type="match status" value="1"/>
</dbReference>
<evidence type="ECO:0000256" key="2">
    <source>
        <dbReference type="ARBA" id="ARBA00022729"/>
    </source>
</evidence>
<evidence type="ECO:0000313" key="4">
    <source>
        <dbReference type="EMBL" id="KEI45079.1"/>
    </source>
</evidence>
<feature type="domain" description="NodB homology" evidence="3">
    <location>
        <begin position="53"/>
        <end position="224"/>
    </location>
</feature>
<dbReference type="InterPro" id="IPR002509">
    <property type="entry name" value="NODB_dom"/>
</dbReference>
<dbReference type="SUPFAM" id="SSF88713">
    <property type="entry name" value="Glycoside hydrolase/deacetylase"/>
    <property type="match status" value="1"/>
</dbReference>
<evidence type="ECO:0000259" key="3">
    <source>
        <dbReference type="PROSITE" id="PS51677"/>
    </source>
</evidence>
<dbReference type="AlphaFoldDB" id="A0A073BBE4"/>
<comment type="subcellular location">
    <subcellularLocation>
        <location evidence="1">Secreted</location>
    </subcellularLocation>
</comment>